<dbReference type="AlphaFoldDB" id="A0A382FXU3"/>
<dbReference type="InterPro" id="IPR002933">
    <property type="entry name" value="Peptidase_M20"/>
</dbReference>
<evidence type="ECO:0000256" key="2">
    <source>
        <dbReference type="ARBA" id="ARBA00022723"/>
    </source>
</evidence>
<keyword evidence="1" id="KW-0645">Protease</keyword>
<dbReference type="PANTHER" id="PTHR43270">
    <property type="entry name" value="BETA-ALA-HIS DIPEPTIDASE"/>
    <property type="match status" value="1"/>
</dbReference>
<evidence type="ECO:0000313" key="5">
    <source>
        <dbReference type="EMBL" id="SVB67878.1"/>
    </source>
</evidence>
<name>A0A382FXU3_9ZZZZ</name>
<dbReference type="InterPro" id="IPR051458">
    <property type="entry name" value="Cyt/Met_Dipeptidase"/>
</dbReference>
<sequence>MDSVVDFINVNRDRYIDELKEYLSIPSISALPDYAPEVIRCAEWTADELRRVGLENVRLAETAGYPVVCAEWLHAGEAPTIIFYGHYDVQPVDPLDKWETPPFDATVRSGELYARGAADDKGQIFMHFKAIEACIKQKGLLPVNIKLILEGEEEVGSENLDSFLRDHSSEYSADVLVISDTPMFDRGVPSLCYGLRGLTYCQIDLRGTTSDLHSGSFGGAVANPAFVLTQLLAQMKDRSGRIKIPGFYDDVLPLRDEERAEYARLPFSDRRFCKELGSPKLFGEKGFTTLERMWARPTFEVNGLYSGFTEEGAKT</sequence>
<dbReference type="Pfam" id="PF01546">
    <property type="entry name" value="Peptidase_M20"/>
    <property type="match status" value="1"/>
</dbReference>
<protein>
    <recommendedName>
        <fullName evidence="4">Peptidase M20 dimerisation domain-containing protein</fullName>
    </recommendedName>
</protein>
<dbReference type="NCBIfam" id="NF006579">
    <property type="entry name" value="PRK09104.1"/>
    <property type="match status" value="1"/>
</dbReference>
<evidence type="ECO:0000259" key="4">
    <source>
        <dbReference type="Pfam" id="PF07687"/>
    </source>
</evidence>
<dbReference type="Gene3D" id="3.30.70.360">
    <property type="match status" value="1"/>
</dbReference>
<gene>
    <name evidence="5" type="ORF">METZ01_LOCUS220732</name>
</gene>
<accession>A0A382FXU3</accession>
<keyword evidence="2" id="KW-0479">Metal-binding</keyword>
<feature type="domain" description="Peptidase M20 dimerisation" evidence="4">
    <location>
        <begin position="193"/>
        <end position="308"/>
    </location>
</feature>
<dbReference type="InterPro" id="IPR011650">
    <property type="entry name" value="Peptidase_M20_dimer"/>
</dbReference>
<dbReference type="GO" id="GO:0006508">
    <property type="term" value="P:proteolysis"/>
    <property type="evidence" value="ECO:0007669"/>
    <property type="project" value="UniProtKB-KW"/>
</dbReference>
<evidence type="ECO:0000256" key="1">
    <source>
        <dbReference type="ARBA" id="ARBA00022670"/>
    </source>
</evidence>
<dbReference type="Gene3D" id="3.40.630.10">
    <property type="entry name" value="Zn peptidases"/>
    <property type="match status" value="1"/>
</dbReference>
<dbReference type="SUPFAM" id="SSF53187">
    <property type="entry name" value="Zn-dependent exopeptidases"/>
    <property type="match status" value="1"/>
</dbReference>
<evidence type="ECO:0000256" key="3">
    <source>
        <dbReference type="ARBA" id="ARBA00022801"/>
    </source>
</evidence>
<dbReference type="Pfam" id="PF07687">
    <property type="entry name" value="M20_dimer"/>
    <property type="match status" value="1"/>
</dbReference>
<dbReference type="PANTHER" id="PTHR43270:SF12">
    <property type="entry name" value="SUCCINYL-DIAMINOPIMELATE DESUCCINYLASE"/>
    <property type="match status" value="1"/>
</dbReference>
<keyword evidence="3" id="KW-0378">Hydrolase</keyword>
<organism evidence="5">
    <name type="scientific">marine metagenome</name>
    <dbReference type="NCBI Taxonomy" id="408172"/>
    <lineage>
        <taxon>unclassified sequences</taxon>
        <taxon>metagenomes</taxon>
        <taxon>ecological metagenomes</taxon>
    </lineage>
</organism>
<dbReference type="GO" id="GO:0046872">
    <property type="term" value="F:metal ion binding"/>
    <property type="evidence" value="ECO:0007669"/>
    <property type="project" value="UniProtKB-KW"/>
</dbReference>
<dbReference type="GO" id="GO:0008233">
    <property type="term" value="F:peptidase activity"/>
    <property type="evidence" value="ECO:0007669"/>
    <property type="project" value="UniProtKB-KW"/>
</dbReference>
<reference evidence="5" key="1">
    <citation type="submission" date="2018-05" db="EMBL/GenBank/DDBJ databases">
        <authorList>
            <person name="Lanie J.A."/>
            <person name="Ng W.-L."/>
            <person name="Kazmierczak K.M."/>
            <person name="Andrzejewski T.M."/>
            <person name="Davidsen T.M."/>
            <person name="Wayne K.J."/>
            <person name="Tettelin H."/>
            <person name="Glass J.I."/>
            <person name="Rusch D."/>
            <person name="Podicherti R."/>
            <person name="Tsui H.-C.T."/>
            <person name="Winkler M.E."/>
        </authorList>
    </citation>
    <scope>NUCLEOTIDE SEQUENCE</scope>
</reference>
<dbReference type="EMBL" id="UINC01052488">
    <property type="protein sequence ID" value="SVB67878.1"/>
    <property type="molecule type" value="Genomic_DNA"/>
</dbReference>
<proteinExistence type="predicted"/>
<feature type="non-terminal residue" evidence="5">
    <location>
        <position position="315"/>
    </location>
</feature>